<comment type="caution">
    <text evidence="1">The sequence shown here is derived from an EMBL/GenBank/DDBJ whole genome shotgun (WGS) entry which is preliminary data.</text>
</comment>
<reference evidence="1" key="1">
    <citation type="journal article" date="2014" name="Front. Microbiol.">
        <title>High frequency of phylogenetically diverse reductive dehalogenase-homologous genes in deep subseafloor sedimentary metagenomes.</title>
        <authorList>
            <person name="Kawai M."/>
            <person name="Futagami T."/>
            <person name="Toyoda A."/>
            <person name="Takaki Y."/>
            <person name="Nishi S."/>
            <person name="Hori S."/>
            <person name="Arai W."/>
            <person name="Tsubouchi T."/>
            <person name="Morono Y."/>
            <person name="Uchiyama I."/>
            <person name="Ito T."/>
            <person name="Fujiyama A."/>
            <person name="Inagaki F."/>
            <person name="Takami H."/>
        </authorList>
    </citation>
    <scope>NUCLEOTIDE SEQUENCE</scope>
    <source>
        <strain evidence="1">Expedition CK06-06</strain>
    </source>
</reference>
<accession>X0VWS2</accession>
<proteinExistence type="predicted"/>
<gene>
    <name evidence="1" type="ORF">S01H1_50450</name>
</gene>
<evidence type="ECO:0000313" key="1">
    <source>
        <dbReference type="EMBL" id="GAG15557.1"/>
    </source>
</evidence>
<name>X0VWS2_9ZZZZ</name>
<sequence>MEEKKEVKKFDANYYELLDAIWNKGLGETLKLIAKATTQTDVDDKIIDIVNKIAEGIFPKKANGND</sequence>
<organism evidence="1">
    <name type="scientific">marine sediment metagenome</name>
    <dbReference type="NCBI Taxonomy" id="412755"/>
    <lineage>
        <taxon>unclassified sequences</taxon>
        <taxon>metagenomes</taxon>
        <taxon>ecological metagenomes</taxon>
    </lineage>
</organism>
<dbReference type="EMBL" id="BARS01032505">
    <property type="protein sequence ID" value="GAG15557.1"/>
    <property type="molecule type" value="Genomic_DNA"/>
</dbReference>
<dbReference type="AlphaFoldDB" id="X0VWS2"/>
<protein>
    <submittedName>
        <fullName evidence="1">Uncharacterized protein</fullName>
    </submittedName>
</protein>